<protein>
    <submittedName>
        <fullName evidence="1">Uncharacterized protein</fullName>
    </submittedName>
</protein>
<sequence>MRLLKRQLKILQLTHEDFHARLSTSDVFLQCLDFHFVRWVSFIEFLLILEKGLPGYTEVISDIGQNWLGEFFRNHHHLCLFISFPLN</sequence>
<dbReference type="AlphaFoldDB" id="A0A1E7L5G0"/>
<evidence type="ECO:0000313" key="1">
    <source>
        <dbReference type="EMBL" id="OEV11445.1"/>
    </source>
</evidence>
<evidence type="ECO:0000313" key="2">
    <source>
        <dbReference type="Proteomes" id="UP000176005"/>
    </source>
</evidence>
<reference evidence="1 2" key="1">
    <citation type="journal article" date="2016" name="Front. Microbiol.">
        <title>Comparative Genomics Analysis of Streptomyces Species Reveals Their Adaptation to the Marine Environment and Their Diversity at the Genomic Level.</title>
        <authorList>
            <person name="Tian X."/>
            <person name="Zhang Z."/>
            <person name="Yang T."/>
            <person name="Chen M."/>
            <person name="Li J."/>
            <person name="Chen F."/>
            <person name="Yang J."/>
            <person name="Li W."/>
            <person name="Zhang B."/>
            <person name="Zhang Z."/>
            <person name="Wu J."/>
            <person name="Zhang C."/>
            <person name="Long L."/>
            <person name="Xiao J."/>
        </authorList>
    </citation>
    <scope>NUCLEOTIDE SEQUENCE [LARGE SCALE GENOMIC DNA]</scope>
    <source>
        <strain evidence="1 2">SCSIO 10429</strain>
    </source>
</reference>
<comment type="caution">
    <text evidence="1">The sequence shown here is derived from an EMBL/GenBank/DDBJ whole genome shotgun (WGS) entry which is preliminary data.</text>
</comment>
<dbReference type="Proteomes" id="UP000176005">
    <property type="component" value="Unassembled WGS sequence"/>
</dbReference>
<gene>
    <name evidence="1" type="ORF">AN218_13020</name>
</gene>
<dbReference type="EMBL" id="LJGW01000223">
    <property type="protein sequence ID" value="OEV11445.1"/>
    <property type="molecule type" value="Genomic_DNA"/>
</dbReference>
<proteinExistence type="predicted"/>
<keyword evidence="2" id="KW-1185">Reference proteome</keyword>
<organism evidence="1 2">
    <name type="scientific">Streptomyces nanshensis</name>
    <dbReference type="NCBI Taxonomy" id="518642"/>
    <lineage>
        <taxon>Bacteria</taxon>
        <taxon>Bacillati</taxon>
        <taxon>Actinomycetota</taxon>
        <taxon>Actinomycetes</taxon>
        <taxon>Kitasatosporales</taxon>
        <taxon>Streptomycetaceae</taxon>
        <taxon>Streptomyces</taxon>
    </lineage>
</organism>
<accession>A0A1E7L5G0</accession>
<name>A0A1E7L5G0_9ACTN</name>